<protein>
    <submittedName>
        <fullName evidence="2">Uncharacterized protein</fullName>
    </submittedName>
</protein>
<evidence type="ECO:0000313" key="2">
    <source>
        <dbReference type="EMBL" id="GJT63939.1"/>
    </source>
</evidence>
<feature type="compositionally biased region" description="Basic and acidic residues" evidence="1">
    <location>
        <begin position="183"/>
        <end position="196"/>
    </location>
</feature>
<keyword evidence="3" id="KW-1185">Reference proteome</keyword>
<proteinExistence type="predicted"/>
<accession>A0ABQ5FLF0</accession>
<organism evidence="2 3">
    <name type="scientific">Tanacetum coccineum</name>
    <dbReference type="NCBI Taxonomy" id="301880"/>
    <lineage>
        <taxon>Eukaryota</taxon>
        <taxon>Viridiplantae</taxon>
        <taxon>Streptophyta</taxon>
        <taxon>Embryophyta</taxon>
        <taxon>Tracheophyta</taxon>
        <taxon>Spermatophyta</taxon>
        <taxon>Magnoliopsida</taxon>
        <taxon>eudicotyledons</taxon>
        <taxon>Gunneridae</taxon>
        <taxon>Pentapetalae</taxon>
        <taxon>asterids</taxon>
        <taxon>campanulids</taxon>
        <taxon>Asterales</taxon>
        <taxon>Asteraceae</taxon>
        <taxon>Asteroideae</taxon>
        <taxon>Anthemideae</taxon>
        <taxon>Anthemidinae</taxon>
        <taxon>Tanacetum</taxon>
    </lineage>
</organism>
<comment type="caution">
    <text evidence="2">The sequence shown here is derived from an EMBL/GenBank/DDBJ whole genome shotgun (WGS) entry which is preliminary data.</text>
</comment>
<name>A0ABQ5FLF0_9ASTR</name>
<sequence>MPYPENSIHRIEDYLKILKDIKRGPYSKKPPIRRIDLNQYGVSIKLFKTPSLEESSSLEFDLFSDLEEHSEEEIIEAMRETMEEYMCKTRGDYGFSGSDHEDANKHIEKVLEIVDLFHILEITQDQIMLRAFLMSLTGVEVILFYKGFEVPTRQILDFKGAIPTMTAANARVTIQEMAEHSQKWHNEMSTRTRSTETSDGLAAI</sequence>
<reference evidence="2" key="2">
    <citation type="submission" date="2022-01" db="EMBL/GenBank/DDBJ databases">
        <authorList>
            <person name="Yamashiro T."/>
            <person name="Shiraishi A."/>
            <person name="Satake H."/>
            <person name="Nakayama K."/>
        </authorList>
    </citation>
    <scope>NUCLEOTIDE SEQUENCE</scope>
</reference>
<evidence type="ECO:0000256" key="1">
    <source>
        <dbReference type="SAM" id="MobiDB-lite"/>
    </source>
</evidence>
<evidence type="ECO:0000313" key="3">
    <source>
        <dbReference type="Proteomes" id="UP001151760"/>
    </source>
</evidence>
<reference evidence="2" key="1">
    <citation type="journal article" date="2022" name="Int. J. Mol. Sci.">
        <title>Draft Genome of Tanacetum Coccineum: Genomic Comparison of Closely Related Tanacetum-Family Plants.</title>
        <authorList>
            <person name="Yamashiro T."/>
            <person name="Shiraishi A."/>
            <person name="Nakayama K."/>
            <person name="Satake H."/>
        </authorList>
    </citation>
    <scope>NUCLEOTIDE SEQUENCE</scope>
</reference>
<feature type="region of interest" description="Disordered" evidence="1">
    <location>
        <begin position="183"/>
        <end position="204"/>
    </location>
</feature>
<dbReference type="EMBL" id="BQNB010017502">
    <property type="protein sequence ID" value="GJT63939.1"/>
    <property type="molecule type" value="Genomic_DNA"/>
</dbReference>
<dbReference type="Proteomes" id="UP001151760">
    <property type="component" value="Unassembled WGS sequence"/>
</dbReference>
<gene>
    <name evidence="2" type="ORF">Tco_1015419</name>
</gene>